<dbReference type="EMBL" id="JPKY01000123">
    <property type="protein sequence ID" value="KFH41573.1"/>
    <property type="molecule type" value="Genomic_DNA"/>
</dbReference>
<feature type="compositionally biased region" description="Basic and acidic residues" evidence="1">
    <location>
        <begin position="70"/>
        <end position="83"/>
    </location>
</feature>
<gene>
    <name evidence="2" type="ORF">ACRE_077200</name>
</gene>
<dbReference type="HOGENOM" id="CLU_912049_0_0_1"/>
<evidence type="ECO:0000313" key="2">
    <source>
        <dbReference type="EMBL" id="KFH41573.1"/>
    </source>
</evidence>
<evidence type="ECO:0000313" key="3">
    <source>
        <dbReference type="Proteomes" id="UP000029964"/>
    </source>
</evidence>
<dbReference type="Proteomes" id="UP000029964">
    <property type="component" value="Unassembled WGS sequence"/>
</dbReference>
<dbReference type="AlphaFoldDB" id="A0A086SWU1"/>
<accession>A0A086SWU1</accession>
<protein>
    <submittedName>
        <fullName evidence="2">Uncharacterized protein</fullName>
    </submittedName>
</protein>
<feature type="compositionally biased region" description="Basic residues" evidence="1">
    <location>
        <begin position="293"/>
        <end position="305"/>
    </location>
</feature>
<feature type="region of interest" description="Disordered" evidence="1">
    <location>
        <begin position="1"/>
        <end position="305"/>
    </location>
</feature>
<comment type="caution">
    <text evidence="2">The sequence shown here is derived from an EMBL/GenBank/DDBJ whole genome shotgun (WGS) entry which is preliminary data.</text>
</comment>
<evidence type="ECO:0000256" key="1">
    <source>
        <dbReference type="SAM" id="MobiDB-lite"/>
    </source>
</evidence>
<feature type="compositionally biased region" description="Basic and acidic residues" evidence="1">
    <location>
        <begin position="270"/>
        <end position="287"/>
    </location>
</feature>
<reference evidence="3" key="1">
    <citation type="journal article" date="2014" name="Genome Announc.">
        <title>Genome sequence and annotation of Acremonium chrysogenum, producer of the beta-lactam antibiotic cephalosporin C.</title>
        <authorList>
            <person name="Terfehr D."/>
            <person name="Dahlmann T.A."/>
            <person name="Specht T."/>
            <person name="Zadra I."/>
            <person name="Kuernsteiner H."/>
            <person name="Kueck U."/>
        </authorList>
    </citation>
    <scope>NUCLEOTIDE SEQUENCE [LARGE SCALE GENOMIC DNA]</scope>
    <source>
        <strain evidence="3">ATCC 11550 / CBS 779.69 / DSM 880 / IAM 14645 / JCM 23072 / IMI 49137</strain>
    </source>
</reference>
<feature type="compositionally biased region" description="Low complexity" evidence="1">
    <location>
        <begin position="162"/>
        <end position="172"/>
    </location>
</feature>
<feature type="compositionally biased region" description="Acidic residues" evidence="1">
    <location>
        <begin position="179"/>
        <end position="192"/>
    </location>
</feature>
<keyword evidence="3" id="KW-1185">Reference proteome</keyword>
<sequence length="305" mass="32894">MKKEETSSVASSERSPRVANPTGSSRRDSSISLSGPSWTVNWKPSPGQESHKSSAVEGWNPRRSPLPLLDPHDLRVTDRSRDDSPEDGCPLVSSSGGSSLSSSTSPPPVRPLDSYLRDEEQQLQGDRQQILGILPSQKVAHYHATTPVDHNPHGSNKRKAASPLSSPSPLSLDQHQESESGEESPAVEDEDFSTGPGTLESPDKAAVPRVTDERAQSSSSSSAIQRVTEVSASTSGRSPPIEPNDNGRPGTADLSEDEGLGLEEPALELLRAHREYRSQANRGDRSRVQRGLARTRRHDAAKKRG</sequence>
<feature type="compositionally biased region" description="Low complexity" evidence="1">
    <location>
        <begin position="90"/>
        <end position="104"/>
    </location>
</feature>
<proteinExistence type="predicted"/>
<feature type="compositionally biased region" description="Polar residues" evidence="1">
    <location>
        <begin position="223"/>
        <end position="237"/>
    </location>
</feature>
<name>A0A086SWU1_HAPC1</name>
<organism evidence="2 3">
    <name type="scientific">Hapsidospora chrysogenum (strain ATCC 11550 / CBS 779.69 / DSM 880 / IAM 14645 / JCM 23072 / IMI 49137)</name>
    <name type="common">Acremonium chrysogenum</name>
    <dbReference type="NCBI Taxonomy" id="857340"/>
    <lineage>
        <taxon>Eukaryota</taxon>
        <taxon>Fungi</taxon>
        <taxon>Dikarya</taxon>
        <taxon>Ascomycota</taxon>
        <taxon>Pezizomycotina</taxon>
        <taxon>Sordariomycetes</taxon>
        <taxon>Hypocreomycetidae</taxon>
        <taxon>Hypocreales</taxon>
        <taxon>Bionectriaceae</taxon>
        <taxon>Hapsidospora</taxon>
    </lineage>
</organism>